<dbReference type="PROSITE" id="PS51257">
    <property type="entry name" value="PROKAR_LIPOPROTEIN"/>
    <property type="match status" value="1"/>
</dbReference>
<proteinExistence type="predicted"/>
<reference evidence="1 2" key="1">
    <citation type="submission" date="2016-10" db="EMBL/GenBank/DDBJ databases">
        <authorList>
            <person name="de Groot N.N."/>
        </authorList>
    </citation>
    <scope>NUCLEOTIDE SEQUENCE [LARGE SCALE GENOMIC DNA]</scope>
    <source>
        <strain evidence="1 2">558</strain>
    </source>
</reference>
<name>A0A1H8P873_9GAMM</name>
<accession>A0A1H8P873</accession>
<dbReference type="STRING" id="77097.SAMN04490369_10807"/>
<organism evidence="1 2">
    <name type="scientific">Vreelandella aquamarina</name>
    <dbReference type="NCBI Taxonomy" id="77097"/>
    <lineage>
        <taxon>Bacteria</taxon>
        <taxon>Pseudomonadati</taxon>
        <taxon>Pseudomonadota</taxon>
        <taxon>Gammaproteobacteria</taxon>
        <taxon>Oceanospirillales</taxon>
        <taxon>Halomonadaceae</taxon>
        <taxon>Vreelandella</taxon>
    </lineage>
</organism>
<gene>
    <name evidence="1" type="ORF">SAMN04490369_10807</name>
</gene>
<evidence type="ECO:0000313" key="2">
    <source>
        <dbReference type="Proteomes" id="UP000199493"/>
    </source>
</evidence>
<sequence>MRILPTSFPIVHFLRPVGLGMVSLMLSGCFYANTSQAPIATTYPYTEQQRMQAAHHWDVLARHEATQILQRERVRFRDFYITPAEESSASAYSGGEFGRGFRTLLTSELVSRGATLMTVPTANTANIHVDVEVVTHRDRGFIRPPVGAFTALTAGIAVATIPYNQWSEPALALIPGAIAADITSGSWTHTGNEEVIITTQILDGERILYSSSNIYYINAGDRRHYAPHRVPQAPTTPTVSITDTW</sequence>
<dbReference type="AlphaFoldDB" id="A0A1H8P873"/>
<dbReference type="Proteomes" id="UP000199493">
    <property type="component" value="Unassembled WGS sequence"/>
</dbReference>
<evidence type="ECO:0000313" key="1">
    <source>
        <dbReference type="EMBL" id="SEO38189.1"/>
    </source>
</evidence>
<protein>
    <submittedName>
        <fullName evidence="1">Uncharacterized protein</fullName>
    </submittedName>
</protein>
<dbReference type="EMBL" id="FODB01000080">
    <property type="protein sequence ID" value="SEO38189.1"/>
    <property type="molecule type" value="Genomic_DNA"/>
</dbReference>